<gene>
    <name evidence="1" type="ORF">ABHN08_05745</name>
</gene>
<dbReference type="EMBL" id="CP157354">
    <property type="protein sequence ID" value="XBL97469.1"/>
    <property type="molecule type" value="Genomic_DNA"/>
</dbReference>
<protein>
    <submittedName>
        <fullName evidence="1">Uncharacterized protein</fullName>
    </submittedName>
</protein>
<sequence length="201" mass="22426">MREKKNKSKTVVDSILARIKLLESILQSPKSYTSDKTIIKALSSQGSLASLRHTFMSNNEKFTIVPLSVTTLKAKISTVSDGLTWESFDALRLQARDSIIQAVRTNNSLPKQTKLGLKESLAHAEAELEKQREINFRLIQAISKTVGSIRDSLSITKTELRAKHAENTIQTIYMVLGLNDFPFNKAERSAVILPITPDRTS</sequence>
<evidence type="ECO:0000313" key="1">
    <source>
        <dbReference type="EMBL" id="XBL97469.1"/>
    </source>
</evidence>
<accession>A0AAU7EYN6</accession>
<proteinExistence type="predicted"/>
<name>A0AAU7EYN6_9PSED</name>
<dbReference type="AlphaFoldDB" id="A0AAU7EYN6"/>
<organism evidence="1">
    <name type="scientific">Pseudomonas iranensis</name>
    <dbReference type="NCBI Taxonomy" id="2745503"/>
    <lineage>
        <taxon>Bacteria</taxon>
        <taxon>Pseudomonadati</taxon>
        <taxon>Pseudomonadota</taxon>
        <taxon>Gammaproteobacteria</taxon>
        <taxon>Pseudomonadales</taxon>
        <taxon>Pseudomonadaceae</taxon>
        <taxon>Pseudomonas</taxon>
    </lineage>
</organism>
<reference evidence="1" key="1">
    <citation type="submission" date="2024-05" db="EMBL/GenBank/DDBJ databases">
        <title>Draft genome sequence of Pseudomonas iranensis M7D1.</title>
        <authorList>
            <person name="Miller S.L."/>
            <person name="Nsubuga A."/>
            <person name="Lu N."/>
            <person name="King J."/>
            <person name="Shears P."/>
            <person name="Lawson P.A."/>
        </authorList>
    </citation>
    <scope>NUCLEOTIDE SEQUENCE</scope>
    <source>
        <strain evidence="1">M7D1</strain>
    </source>
</reference>